<reference evidence="1 2" key="1">
    <citation type="journal article" date="2014" name="Genome Announc.">
        <title>The Complete Genome Sequence of Pseudomonas putida NBRC 14164T Confirms High Intraspecies Variation.</title>
        <authorList>
            <person name="Ohji S."/>
            <person name="Yamazoe A."/>
            <person name="Hosoyama A."/>
            <person name="Tsuchikane K."/>
            <person name="Ezaki T."/>
            <person name="Fujita N."/>
        </authorList>
    </citation>
    <scope>NUCLEOTIDE SEQUENCE [LARGE SCALE GENOMIC DNA]</scope>
    <source>
        <strain evidence="1 2">NBRC 14164</strain>
    </source>
</reference>
<dbReference type="EMBL" id="AP013070">
    <property type="protein sequence ID" value="BAN56474.1"/>
    <property type="molecule type" value="Genomic_DNA"/>
</dbReference>
<accession>A0ABM7EKV5</accession>
<organism evidence="1 2">
    <name type="scientific">Pseudomonas putida NBRC 14164</name>
    <dbReference type="NCBI Taxonomy" id="1211579"/>
    <lineage>
        <taxon>Bacteria</taxon>
        <taxon>Pseudomonadati</taxon>
        <taxon>Pseudomonadota</taxon>
        <taxon>Gammaproteobacteria</taxon>
        <taxon>Pseudomonadales</taxon>
        <taxon>Pseudomonadaceae</taxon>
        <taxon>Pseudomonas</taxon>
    </lineage>
</organism>
<sequence length="126" mass="14119">MTWGEDWRAEDEVTGMALVGRRDGRNFGYGRQLSYAGPQALKDMFGGGHYGTVKAHCDRWQAFLKWCRSEQSLGINDAQQIDRKEVTDYAAYLRDMLGAVTSPSAPHKTAYPVLTGPRQRFAMISA</sequence>
<evidence type="ECO:0000313" key="1">
    <source>
        <dbReference type="EMBL" id="BAN56474.1"/>
    </source>
</evidence>
<evidence type="ECO:0008006" key="3">
    <source>
        <dbReference type="Google" id="ProtNLM"/>
    </source>
</evidence>
<dbReference type="Proteomes" id="UP000016702">
    <property type="component" value="Chromosome"/>
</dbReference>
<proteinExistence type="predicted"/>
<name>A0ABM7EKV5_PSEPU</name>
<evidence type="ECO:0000313" key="2">
    <source>
        <dbReference type="Proteomes" id="UP000016702"/>
    </source>
</evidence>
<protein>
    <recommendedName>
        <fullName evidence="3">Integrase</fullName>
    </recommendedName>
</protein>
<keyword evidence="2" id="KW-1185">Reference proteome</keyword>
<gene>
    <name evidence="1" type="ORF">PP4_46210</name>
</gene>